<dbReference type="Proteomes" id="UP000091820">
    <property type="component" value="Unassembled WGS sequence"/>
</dbReference>
<protein>
    <submittedName>
        <fullName evidence="2">Uncharacterized protein</fullName>
    </submittedName>
</protein>
<reference evidence="2" key="2">
    <citation type="submission" date="2020-05" db="UniProtKB">
        <authorList>
            <consortium name="EnsemblMetazoa"/>
        </authorList>
    </citation>
    <scope>IDENTIFICATION</scope>
    <source>
        <strain evidence="2">IAEA</strain>
    </source>
</reference>
<dbReference type="AlphaFoldDB" id="A0A1A9WFI0"/>
<evidence type="ECO:0000256" key="1">
    <source>
        <dbReference type="SAM" id="Phobius"/>
    </source>
</evidence>
<keyword evidence="3" id="KW-1185">Reference proteome</keyword>
<accession>A0A1A9WFI0</accession>
<keyword evidence="1" id="KW-0472">Membrane</keyword>
<reference evidence="3" key="1">
    <citation type="submission" date="2014-03" db="EMBL/GenBank/DDBJ databases">
        <authorList>
            <person name="Aksoy S."/>
            <person name="Warren W."/>
            <person name="Wilson R.K."/>
        </authorList>
    </citation>
    <scope>NUCLEOTIDE SEQUENCE [LARGE SCALE GENOMIC DNA]</scope>
    <source>
        <strain evidence="3">IAEA</strain>
    </source>
</reference>
<keyword evidence="1" id="KW-1133">Transmembrane helix</keyword>
<name>A0A1A9WFI0_9MUSC</name>
<dbReference type="VEuPathDB" id="VectorBase:GBRI017844"/>
<keyword evidence="1" id="KW-0812">Transmembrane</keyword>
<proteinExistence type="predicted"/>
<organism evidence="2 3">
    <name type="scientific">Glossina brevipalpis</name>
    <dbReference type="NCBI Taxonomy" id="37001"/>
    <lineage>
        <taxon>Eukaryota</taxon>
        <taxon>Metazoa</taxon>
        <taxon>Ecdysozoa</taxon>
        <taxon>Arthropoda</taxon>
        <taxon>Hexapoda</taxon>
        <taxon>Insecta</taxon>
        <taxon>Pterygota</taxon>
        <taxon>Neoptera</taxon>
        <taxon>Endopterygota</taxon>
        <taxon>Diptera</taxon>
        <taxon>Brachycera</taxon>
        <taxon>Muscomorpha</taxon>
        <taxon>Hippoboscoidea</taxon>
        <taxon>Glossinidae</taxon>
        <taxon>Glossina</taxon>
    </lineage>
</organism>
<sequence>MSLFAWCCLNLHYYRYVEMDFCHLVIKFLNIMIKIQLTFLIFGGIICCGFSGLVRLGKRNRYLARQEITTNNVTPYPLANDLKPEIQFVEMEPQDDRNVGDSRKDIINSDSKPDEIYGPPEIALVFNTPDKVYGPPETDVKSESLSPVETLARHKTGQTRLIKSGHRFIYRQLPLPQLRLI</sequence>
<dbReference type="EnsemblMetazoa" id="GBRI017844-RA">
    <property type="protein sequence ID" value="GBRI017844-PA"/>
    <property type="gene ID" value="GBRI017844"/>
</dbReference>
<feature type="transmembrane region" description="Helical" evidence="1">
    <location>
        <begin position="35"/>
        <end position="56"/>
    </location>
</feature>
<evidence type="ECO:0000313" key="2">
    <source>
        <dbReference type="EnsemblMetazoa" id="GBRI017844-PA"/>
    </source>
</evidence>
<evidence type="ECO:0000313" key="3">
    <source>
        <dbReference type="Proteomes" id="UP000091820"/>
    </source>
</evidence>